<name>A0ABU9CCC0_9BURK</name>
<dbReference type="InterPro" id="IPR002918">
    <property type="entry name" value="Lipase_EstA/Esterase_EstB"/>
</dbReference>
<evidence type="ECO:0000256" key="1">
    <source>
        <dbReference type="SAM" id="MobiDB-lite"/>
    </source>
</evidence>
<proteinExistence type="predicted"/>
<organism evidence="4 5">
    <name type="scientific">Pseudaquabacterium inlustre</name>
    <dbReference type="NCBI Taxonomy" id="2984192"/>
    <lineage>
        <taxon>Bacteria</taxon>
        <taxon>Pseudomonadati</taxon>
        <taxon>Pseudomonadota</taxon>
        <taxon>Betaproteobacteria</taxon>
        <taxon>Burkholderiales</taxon>
        <taxon>Sphaerotilaceae</taxon>
        <taxon>Pseudaquabacterium</taxon>
    </lineage>
</organism>
<feature type="signal peptide" evidence="2">
    <location>
        <begin position="1"/>
        <end position="26"/>
    </location>
</feature>
<dbReference type="SUPFAM" id="SSF53474">
    <property type="entry name" value="alpha/beta-Hydrolases"/>
    <property type="match status" value="1"/>
</dbReference>
<dbReference type="Pfam" id="PF01674">
    <property type="entry name" value="Lipase_2"/>
    <property type="match status" value="1"/>
</dbReference>
<keyword evidence="5" id="KW-1185">Reference proteome</keyword>
<dbReference type="Pfam" id="PF18067">
    <property type="entry name" value="Lipase_C"/>
    <property type="match status" value="1"/>
</dbReference>
<gene>
    <name evidence="4" type="ORF">AACH10_04610</name>
</gene>
<protein>
    <submittedName>
        <fullName evidence="4">Twin-arginine translocation pathway signal</fullName>
    </submittedName>
</protein>
<comment type="caution">
    <text evidence="4">The sequence shown here is derived from an EMBL/GenBank/DDBJ whole genome shotgun (WGS) entry which is preliminary data.</text>
</comment>
<feature type="compositionally biased region" description="Polar residues" evidence="1">
    <location>
        <begin position="85"/>
        <end position="96"/>
    </location>
</feature>
<evidence type="ECO:0000259" key="3">
    <source>
        <dbReference type="Pfam" id="PF18067"/>
    </source>
</evidence>
<dbReference type="InterPro" id="IPR040664">
    <property type="entry name" value="AFL_C"/>
</dbReference>
<dbReference type="Proteomes" id="UP001365405">
    <property type="component" value="Unassembled WGS sequence"/>
</dbReference>
<dbReference type="Gene3D" id="2.60.40.2190">
    <property type="match status" value="1"/>
</dbReference>
<feature type="domain" description="AFL C-terminal" evidence="3">
    <location>
        <begin position="281"/>
        <end position="370"/>
    </location>
</feature>
<sequence length="462" mass="48611">MTLPLSVLHRRAWIALAASALLSACASLGTPPGADVQPPIVFVHGNGDSAATWQTTIWRWESNGWPRERLHAVNFPYPLARDDNTQAQDGRSSSTDQRNHLAAEVDRVLAATGARQVVLMANSRGGNAIRDCIQNGGCAGKVSHAILGGTPNHGVWANPGFRPNNEFNGAGPFLTALNAPKGPNGDEVTPGLKWMTIRSDHNDKFAQPDGVWIGAKGTPTNVTAEGPALKGAENVVLPGRDHREVSYHAEAFAQAWRFVTGRAPATTAVKAEARVLLDGLATGIQAGSPSNLPAPGARVTVYAVDAATGARQGAPLLDKTVAADGRWGPLATDARTPLEFVLAVPGLATTHVYRAPFARSSSVVHLRPERLLPADAQAAAAVVTFSRPRGYFGLPRDTVLLDGAAAPGIPPGVAGVSTSKKLINELDRPVAAEFRSGAIAERIVARPWPAKEGHVTLIELHD</sequence>
<dbReference type="RefSeq" id="WP_341409173.1">
    <property type="nucleotide sequence ID" value="NZ_JBBUTH010000001.1"/>
</dbReference>
<dbReference type="Gene3D" id="3.40.50.1820">
    <property type="entry name" value="alpha/beta hydrolase"/>
    <property type="match status" value="1"/>
</dbReference>
<keyword evidence="2" id="KW-0732">Signal</keyword>
<dbReference type="InterPro" id="IPR029058">
    <property type="entry name" value="AB_hydrolase_fold"/>
</dbReference>
<feature type="chain" id="PRO_5046434836" evidence="2">
    <location>
        <begin position="27"/>
        <end position="462"/>
    </location>
</feature>
<feature type="region of interest" description="Disordered" evidence="1">
    <location>
        <begin position="81"/>
        <end position="100"/>
    </location>
</feature>
<evidence type="ECO:0000256" key="2">
    <source>
        <dbReference type="SAM" id="SignalP"/>
    </source>
</evidence>
<evidence type="ECO:0000313" key="4">
    <source>
        <dbReference type="EMBL" id="MEK8049513.1"/>
    </source>
</evidence>
<dbReference type="EMBL" id="JBBUTH010000001">
    <property type="protein sequence ID" value="MEK8049513.1"/>
    <property type="molecule type" value="Genomic_DNA"/>
</dbReference>
<evidence type="ECO:0000313" key="5">
    <source>
        <dbReference type="Proteomes" id="UP001365405"/>
    </source>
</evidence>
<accession>A0ABU9CCC0</accession>
<reference evidence="4 5" key="1">
    <citation type="submission" date="2024-04" db="EMBL/GenBank/DDBJ databases">
        <title>Novel species of the genus Ideonella isolated from streams.</title>
        <authorList>
            <person name="Lu H."/>
        </authorList>
    </citation>
    <scope>NUCLEOTIDE SEQUENCE [LARGE SCALE GENOMIC DNA]</scope>
    <source>
        <strain evidence="4 5">DXS22W</strain>
    </source>
</reference>